<dbReference type="Proteomes" id="UP000001745">
    <property type="component" value="Unassembled WGS sequence"/>
</dbReference>
<dbReference type="GO" id="GO:0003677">
    <property type="term" value="F:DNA binding"/>
    <property type="evidence" value="ECO:0007669"/>
    <property type="project" value="UniProtKB-KW"/>
</dbReference>
<keyword evidence="5" id="KW-1185">Reference proteome</keyword>
<dbReference type="RefSeq" id="XP_002487668.1">
    <property type="nucleotide sequence ID" value="XM_002487623.1"/>
</dbReference>
<evidence type="ECO:0000256" key="2">
    <source>
        <dbReference type="SAM" id="MobiDB-lite"/>
    </source>
</evidence>
<dbReference type="OrthoDB" id="4230268at2759"/>
<dbReference type="InParanoid" id="B8MSV5"/>
<reference evidence="5" key="1">
    <citation type="journal article" date="2015" name="Genome Announc.">
        <title>Genome sequence of the AIDS-associated pathogen Penicillium marneffei (ATCC18224) and its near taxonomic relative Talaromyces stipitatus (ATCC10500).</title>
        <authorList>
            <person name="Nierman W.C."/>
            <person name="Fedorova-Abrams N.D."/>
            <person name="Andrianopoulos A."/>
        </authorList>
    </citation>
    <scope>NUCLEOTIDE SEQUENCE [LARGE SCALE GENOMIC DNA]</scope>
    <source>
        <strain evidence="5">ATCC 10500 / CBS 375.48 / QM 6759 / NRRL 1006</strain>
    </source>
</reference>
<dbReference type="InterPro" id="IPR006600">
    <property type="entry name" value="HTH_CenpB_DNA-bd_dom"/>
</dbReference>
<evidence type="ECO:0000259" key="3">
    <source>
        <dbReference type="PROSITE" id="PS51253"/>
    </source>
</evidence>
<accession>B8MSV5</accession>
<dbReference type="PhylomeDB" id="B8MSV5"/>
<dbReference type="Pfam" id="PF03221">
    <property type="entry name" value="HTH_Tnp_Tc5"/>
    <property type="match status" value="1"/>
</dbReference>
<proteinExistence type="predicted"/>
<dbReference type="PROSITE" id="PS51253">
    <property type="entry name" value="HTH_CENPB"/>
    <property type="match status" value="1"/>
</dbReference>
<feature type="compositionally biased region" description="Polar residues" evidence="2">
    <location>
        <begin position="153"/>
        <end position="171"/>
    </location>
</feature>
<organism evidence="4 5">
    <name type="scientific">Talaromyces stipitatus (strain ATCC 10500 / CBS 375.48 / QM 6759 / NRRL 1006)</name>
    <name type="common">Penicillium stipitatum</name>
    <dbReference type="NCBI Taxonomy" id="441959"/>
    <lineage>
        <taxon>Eukaryota</taxon>
        <taxon>Fungi</taxon>
        <taxon>Dikarya</taxon>
        <taxon>Ascomycota</taxon>
        <taxon>Pezizomycotina</taxon>
        <taxon>Eurotiomycetes</taxon>
        <taxon>Eurotiomycetidae</taxon>
        <taxon>Eurotiales</taxon>
        <taxon>Trichocomaceae</taxon>
        <taxon>Talaromyces</taxon>
        <taxon>Talaromyces sect. Talaromyces</taxon>
    </lineage>
</organism>
<keyword evidence="1" id="KW-0238">DNA-binding</keyword>
<protein>
    <recommendedName>
        <fullName evidence="3">HTH CENPB-type domain-containing protein</fullName>
    </recommendedName>
</protein>
<dbReference type="VEuPathDB" id="FungiDB:TSTA_000860"/>
<feature type="domain" description="HTH CENPB-type" evidence="3">
    <location>
        <begin position="1"/>
        <end position="41"/>
    </location>
</feature>
<evidence type="ECO:0000313" key="5">
    <source>
        <dbReference type="Proteomes" id="UP000001745"/>
    </source>
</evidence>
<sequence length="171" mass="19976">MIRNYAQKVLQNMHPGVDDLPQLGDRWVHRFLKRLPTAYKKQKQKTIDPKRHLAEDLNIIQAWFDRLEIAIRERAINEQAHLGGFFYDKIDFLANIARVRAEAFTPRIIRKGFSDWGLWPLNLDIVVDPLMEKWDIQMGQDLQIFDGDEEQDIPSSPTNASFSPLTTAYKL</sequence>
<dbReference type="AlphaFoldDB" id="B8MSV5"/>
<evidence type="ECO:0000313" key="4">
    <source>
        <dbReference type="EMBL" id="EED12014.1"/>
    </source>
</evidence>
<dbReference type="EMBL" id="EQ962660">
    <property type="protein sequence ID" value="EED12014.1"/>
    <property type="molecule type" value="Genomic_DNA"/>
</dbReference>
<evidence type="ECO:0000256" key="1">
    <source>
        <dbReference type="ARBA" id="ARBA00023125"/>
    </source>
</evidence>
<name>B8MSV5_TALSN</name>
<dbReference type="HOGENOM" id="CLU_1563924_0_0_1"/>
<feature type="region of interest" description="Disordered" evidence="2">
    <location>
        <begin position="148"/>
        <end position="171"/>
    </location>
</feature>
<gene>
    <name evidence="4" type="ORF">TSTA_000860</name>
</gene>
<dbReference type="GeneID" id="8108709"/>